<protein>
    <submittedName>
        <fullName evidence="3">CD109 antigen</fullName>
    </submittedName>
</protein>
<comment type="caution">
    <text evidence="3">The sequence shown here is derived from an EMBL/GenBank/DDBJ whole genome shotgun (WGS) entry which is preliminary data.</text>
</comment>
<dbReference type="OrthoDB" id="6425527at2759"/>
<dbReference type="Gene3D" id="1.50.10.20">
    <property type="match status" value="1"/>
</dbReference>
<proteinExistence type="predicted"/>
<dbReference type="EMBL" id="BMAW01080885">
    <property type="protein sequence ID" value="GFU21756.1"/>
    <property type="molecule type" value="Genomic_DNA"/>
</dbReference>
<gene>
    <name evidence="3" type="primary">CD109</name>
    <name evidence="3" type="ORF">NPIL_309691</name>
</gene>
<feature type="region of interest" description="Disordered" evidence="1">
    <location>
        <begin position="1"/>
        <end position="26"/>
    </location>
</feature>
<evidence type="ECO:0000259" key="2">
    <source>
        <dbReference type="SMART" id="SM01361"/>
    </source>
</evidence>
<dbReference type="Pfam" id="PF07677">
    <property type="entry name" value="A2M_recep"/>
    <property type="match status" value="1"/>
</dbReference>
<sequence>MLRDKKNQRVPQKTLSSNEDRSTEKLQMPTISSRIKDPVKFRNISLTAHVLITLVEVSNVHGELGGEVRRAKLSAQRYLEKMLHTVRESKDPYEIAIVSYSLTLVNSVDGEAAFNALDSKMRETAGLCYWSREPVPPPLIRIENNRPHLMPRLPHRYDASNVETTAYALLTHVKRQAVIQREIVHWLNGQRTTDHGWASTQDTIVALQALMEYAVQSRVRDVMDVTVTVEVSSIPGYSRQIQIDENNYSDLQIIEIPRAYGTVVVKAQGSGIALVQLSVHYNVDWKHLITQPPLPAFDLDVRASYSGRNNSHITIKSCQSWTRQSESRTSGMAVLEVSLPTGYIIEQHELHGYVKSRHVRNLREARFREGQIVFYFEHLDISPICITFTVQRWYPVANMTRYLPVKVYDYYAPERYNETMLDMYNLFVMNICQVCGSYQCPYCPVFSSAPILCSSIFLLILLLWTL</sequence>
<evidence type="ECO:0000256" key="1">
    <source>
        <dbReference type="SAM" id="MobiDB-lite"/>
    </source>
</evidence>
<evidence type="ECO:0000313" key="3">
    <source>
        <dbReference type="EMBL" id="GFU21756.1"/>
    </source>
</evidence>
<dbReference type="InterPro" id="IPR009048">
    <property type="entry name" value="A-macroglobulin_rcpt-bd"/>
</dbReference>
<dbReference type="SMART" id="SM01361">
    <property type="entry name" value="A2M_recep"/>
    <property type="match status" value="1"/>
</dbReference>
<accession>A0A8X6QE51</accession>
<dbReference type="Pfam" id="PF07678">
    <property type="entry name" value="TED_complement"/>
    <property type="match status" value="1"/>
</dbReference>
<keyword evidence="4" id="KW-1185">Reference proteome</keyword>
<dbReference type="InterPro" id="IPR011626">
    <property type="entry name" value="Alpha-macroglobulin_TED"/>
</dbReference>
<dbReference type="PANTHER" id="PTHR11412:SF172">
    <property type="entry name" value="LD23292P"/>
    <property type="match status" value="1"/>
</dbReference>
<dbReference type="GO" id="GO:0005615">
    <property type="term" value="C:extracellular space"/>
    <property type="evidence" value="ECO:0007669"/>
    <property type="project" value="InterPro"/>
</dbReference>
<reference evidence="3" key="1">
    <citation type="submission" date="2020-08" db="EMBL/GenBank/DDBJ databases">
        <title>Multicomponent nature underlies the extraordinary mechanical properties of spider dragline silk.</title>
        <authorList>
            <person name="Kono N."/>
            <person name="Nakamura H."/>
            <person name="Mori M."/>
            <person name="Yoshida Y."/>
            <person name="Ohtoshi R."/>
            <person name="Malay A.D."/>
            <person name="Moran D.A.P."/>
            <person name="Tomita M."/>
            <person name="Numata K."/>
            <person name="Arakawa K."/>
        </authorList>
    </citation>
    <scope>NUCLEOTIDE SEQUENCE</scope>
</reference>
<name>A0A8X6QE51_NEPPI</name>
<dbReference type="SUPFAM" id="SSF48239">
    <property type="entry name" value="Terpenoid cyclases/Protein prenyltransferases"/>
    <property type="match status" value="1"/>
</dbReference>
<dbReference type="Gene3D" id="2.60.40.690">
    <property type="entry name" value="Alpha-macroglobulin, receptor-binding domain"/>
    <property type="match status" value="1"/>
</dbReference>
<dbReference type="InterPro" id="IPR050473">
    <property type="entry name" value="A2M/Complement_sys"/>
</dbReference>
<organism evidence="3 4">
    <name type="scientific">Nephila pilipes</name>
    <name type="common">Giant wood spider</name>
    <name type="synonym">Nephila maculata</name>
    <dbReference type="NCBI Taxonomy" id="299642"/>
    <lineage>
        <taxon>Eukaryota</taxon>
        <taxon>Metazoa</taxon>
        <taxon>Ecdysozoa</taxon>
        <taxon>Arthropoda</taxon>
        <taxon>Chelicerata</taxon>
        <taxon>Arachnida</taxon>
        <taxon>Araneae</taxon>
        <taxon>Araneomorphae</taxon>
        <taxon>Entelegynae</taxon>
        <taxon>Araneoidea</taxon>
        <taxon>Nephilidae</taxon>
        <taxon>Nephila</taxon>
    </lineage>
</organism>
<evidence type="ECO:0000313" key="4">
    <source>
        <dbReference type="Proteomes" id="UP000887013"/>
    </source>
</evidence>
<dbReference type="Proteomes" id="UP000887013">
    <property type="component" value="Unassembled WGS sequence"/>
</dbReference>
<dbReference type="InterPro" id="IPR036595">
    <property type="entry name" value="A-macroglobulin_rcpt-bd_sf"/>
</dbReference>
<feature type="domain" description="Alpha-macroglobulin receptor-binding" evidence="2">
    <location>
        <begin position="330"/>
        <end position="421"/>
    </location>
</feature>
<dbReference type="PANTHER" id="PTHR11412">
    <property type="entry name" value="MACROGLOBULIN / COMPLEMENT"/>
    <property type="match status" value="1"/>
</dbReference>
<dbReference type="AlphaFoldDB" id="A0A8X6QE51"/>
<dbReference type="InterPro" id="IPR008930">
    <property type="entry name" value="Terpenoid_cyclase/PrenylTrfase"/>
</dbReference>
<dbReference type="SUPFAM" id="SSF49410">
    <property type="entry name" value="Alpha-macroglobulin receptor domain"/>
    <property type="match status" value="1"/>
</dbReference>